<comment type="caution">
    <text evidence="1">The sequence shown here is derived from an EMBL/GenBank/DDBJ whole genome shotgun (WGS) entry which is preliminary data.</text>
</comment>
<proteinExistence type="predicted"/>
<evidence type="ECO:0000313" key="2">
    <source>
        <dbReference type="Proteomes" id="UP000257109"/>
    </source>
</evidence>
<sequence>MCYVVNTSLANLSTRFEEVFERFNGFSTQKVRDGFLGYPRTSLTFIKDFALVSRDLHPSHMFEYEHDMSSLDFKHDVMHYVPMHKHMDNKATLLGYVLGSQGFKINEKRVKATQAWPTSKSMRNKMLSVLKCRLDLGDAKANSVLDSRQIIIRLVPTGPNLTWSTPNNQTEYKGEKFRASRESTFHDDRQWKDGSGAPVIVETLRIGSTRVHWLAKWSPLTTFDLPVLDLHLLDRERHLTEASCTIVLAWSPLKSTLAETASPAECFLASAEMFWAKMSPLGRGTPDIQAHKTSLNLFGQSQYGFSWDGTEVGMDSAWRDFYSNEGEKIEKRLKQNAMEHK</sequence>
<reference evidence="1" key="1">
    <citation type="submission" date="2018-05" db="EMBL/GenBank/DDBJ databases">
        <title>Draft genome of Mucuna pruriens seed.</title>
        <authorList>
            <person name="Nnadi N.E."/>
            <person name="Vos R."/>
            <person name="Hasami M.H."/>
            <person name="Devisetty U.K."/>
            <person name="Aguiy J.C."/>
        </authorList>
    </citation>
    <scope>NUCLEOTIDE SEQUENCE [LARGE SCALE GENOMIC DNA]</scope>
    <source>
        <strain evidence="1">JCA_2017</strain>
    </source>
</reference>
<dbReference type="EMBL" id="QJKJ01009041">
    <property type="protein sequence ID" value="RDX77889.1"/>
    <property type="molecule type" value="Genomic_DNA"/>
</dbReference>
<gene>
    <name evidence="1" type="ORF">CR513_41909</name>
</gene>
<organism evidence="1 2">
    <name type="scientific">Mucuna pruriens</name>
    <name type="common">Velvet bean</name>
    <name type="synonym">Dolichos pruriens</name>
    <dbReference type="NCBI Taxonomy" id="157652"/>
    <lineage>
        <taxon>Eukaryota</taxon>
        <taxon>Viridiplantae</taxon>
        <taxon>Streptophyta</taxon>
        <taxon>Embryophyta</taxon>
        <taxon>Tracheophyta</taxon>
        <taxon>Spermatophyta</taxon>
        <taxon>Magnoliopsida</taxon>
        <taxon>eudicotyledons</taxon>
        <taxon>Gunneridae</taxon>
        <taxon>Pentapetalae</taxon>
        <taxon>rosids</taxon>
        <taxon>fabids</taxon>
        <taxon>Fabales</taxon>
        <taxon>Fabaceae</taxon>
        <taxon>Papilionoideae</taxon>
        <taxon>50 kb inversion clade</taxon>
        <taxon>NPAAA clade</taxon>
        <taxon>indigoferoid/millettioid clade</taxon>
        <taxon>Phaseoleae</taxon>
        <taxon>Mucuna</taxon>
    </lineage>
</organism>
<protein>
    <submittedName>
        <fullName evidence="1">Uncharacterized protein</fullName>
    </submittedName>
</protein>
<feature type="non-terminal residue" evidence="1">
    <location>
        <position position="1"/>
    </location>
</feature>
<evidence type="ECO:0000313" key="1">
    <source>
        <dbReference type="EMBL" id="RDX77889.1"/>
    </source>
</evidence>
<accession>A0A371FHW8</accession>
<name>A0A371FHW8_MUCPR</name>
<dbReference type="AlphaFoldDB" id="A0A371FHW8"/>
<keyword evidence="2" id="KW-1185">Reference proteome</keyword>
<dbReference type="Proteomes" id="UP000257109">
    <property type="component" value="Unassembled WGS sequence"/>
</dbReference>